<dbReference type="InterPro" id="IPR005119">
    <property type="entry name" value="LysR_subst-bd"/>
</dbReference>
<evidence type="ECO:0000313" key="7">
    <source>
        <dbReference type="EMBL" id="MFC3682545.1"/>
    </source>
</evidence>
<dbReference type="RefSeq" id="WP_382170583.1">
    <property type="nucleotide sequence ID" value="NZ_JBHRXX010000001.1"/>
</dbReference>
<protein>
    <submittedName>
        <fullName evidence="7">LysR family transcriptional regulator</fullName>
    </submittedName>
</protein>
<evidence type="ECO:0000256" key="5">
    <source>
        <dbReference type="ARBA" id="ARBA00023163"/>
    </source>
</evidence>
<dbReference type="Pfam" id="PF00126">
    <property type="entry name" value="HTH_1"/>
    <property type="match status" value="1"/>
</dbReference>
<dbReference type="InterPro" id="IPR036390">
    <property type="entry name" value="WH_DNA-bd_sf"/>
</dbReference>
<dbReference type="InterPro" id="IPR000847">
    <property type="entry name" value="LysR_HTH_N"/>
</dbReference>
<comment type="similarity">
    <text evidence="1">Belongs to the LysR transcriptional regulatory family.</text>
</comment>
<evidence type="ECO:0000313" key="8">
    <source>
        <dbReference type="Proteomes" id="UP001595729"/>
    </source>
</evidence>
<evidence type="ECO:0000259" key="6">
    <source>
        <dbReference type="PROSITE" id="PS50931"/>
    </source>
</evidence>
<dbReference type="PROSITE" id="PS50931">
    <property type="entry name" value="HTH_LYSR"/>
    <property type="match status" value="1"/>
</dbReference>
<dbReference type="Gene3D" id="1.10.10.10">
    <property type="entry name" value="Winged helix-like DNA-binding domain superfamily/Winged helix DNA-binding domain"/>
    <property type="match status" value="1"/>
</dbReference>
<evidence type="ECO:0000256" key="1">
    <source>
        <dbReference type="ARBA" id="ARBA00009437"/>
    </source>
</evidence>
<sequence>MQTILDSKWHLFAKVAELGSLSRASAALDLPQSVVSRHIAQLEAESGSRLFRRTGRGVVLTELGERIYPRVKALIREAEQLADDIRTSRGVPMGEVRLGLLPSTVALLAGPLFAESRKRFPEVQLHITEGSSAQLEEWLNEGRLDLALLLREDHTARADEPVLTTLPLLLVVPVGHALAGRQSIAFRDVLTLPLVLPSHPHPLRARLETLARQHGAALTAAAEADSIHLQHEIVAHGGGLAITAGQLSEPQRQRLVTLLIVDPVLPRSVVLGTTLHRPSTQALREVSRLILETAPALLTP</sequence>
<gene>
    <name evidence="7" type="ORF">ACFOPI_03000</name>
</gene>
<dbReference type="Gene3D" id="3.40.190.290">
    <property type="match status" value="1"/>
</dbReference>
<keyword evidence="2" id="KW-0805">Transcription regulation</keyword>
<keyword evidence="5" id="KW-0804">Transcription</keyword>
<feature type="domain" description="HTH lysR-type" evidence="6">
    <location>
        <begin position="9"/>
        <end position="61"/>
    </location>
</feature>
<keyword evidence="8" id="KW-1185">Reference proteome</keyword>
<reference evidence="8" key="1">
    <citation type="journal article" date="2019" name="Int. J. Syst. Evol. Microbiol.">
        <title>The Global Catalogue of Microorganisms (GCM) 10K type strain sequencing project: providing services to taxonomists for standard genome sequencing and annotation.</title>
        <authorList>
            <consortium name="The Broad Institute Genomics Platform"/>
            <consortium name="The Broad Institute Genome Sequencing Center for Infectious Disease"/>
            <person name="Wu L."/>
            <person name="Ma J."/>
        </authorList>
    </citation>
    <scope>NUCLEOTIDE SEQUENCE [LARGE SCALE GENOMIC DNA]</scope>
    <source>
        <strain evidence="8">KCTC 42501</strain>
    </source>
</reference>
<name>A0ABV7VYR3_9BURK</name>
<dbReference type="PANTHER" id="PTHR30293:SF0">
    <property type="entry name" value="NITROGEN ASSIMILATION REGULATORY PROTEIN NAC"/>
    <property type="match status" value="1"/>
</dbReference>
<comment type="caution">
    <text evidence="7">The sequence shown here is derived from an EMBL/GenBank/DDBJ whole genome shotgun (WGS) entry which is preliminary data.</text>
</comment>
<dbReference type="EMBL" id="JBHRXX010000001">
    <property type="protein sequence ID" value="MFC3682545.1"/>
    <property type="molecule type" value="Genomic_DNA"/>
</dbReference>
<dbReference type="SUPFAM" id="SSF53850">
    <property type="entry name" value="Periplasmic binding protein-like II"/>
    <property type="match status" value="1"/>
</dbReference>
<organism evidence="7 8">
    <name type="scientific">Hydrogenophaga luteola</name>
    <dbReference type="NCBI Taxonomy" id="1591122"/>
    <lineage>
        <taxon>Bacteria</taxon>
        <taxon>Pseudomonadati</taxon>
        <taxon>Pseudomonadota</taxon>
        <taxon>Betaproteobacteria</taxon>
        <taxon>Burkholderiales</taxon>
        <taxon>Comamonadaceae</taxon>
        <taxon>Hydrogenophaga</taxon>
    </lineage>
</organism>
<keyword evidence="3" id="KW-0238">DNA-binding</keyword>
<keyword evidence="4" id="KW-0010">Activator</keyword>
<evidence type="ECO:0000256" key="3">
    <source>
        <dbReference type="ARBA" id="ARBA00023125"/>
    </source>
</evidence>
<proteinExistence type="inferred from homology"/>
<evidence type="ECO:0000256" key="4">
    <source>
        <dbReference type="ARBA" id="ARBA00023159"/>
    </source>
</evidence>
<dbReference type="Proteomes" id="UP001595729">
    <property type="component" value="Unassembled WGS sequence"/>
</dbReference>
<evidence type="ECO:0000256" key="2">
    <source>
        <dbReference type="ARBA" id="ARBA00023015"/>
    </source>
</evidence>
<dbReference type="PANTHER" id="PTHR30293">
    <property type="entry name" value="TRANSCRIPTIONAL REGULATORY PROTEIN NAC-RELATED"/>
    <property type="match status" value="1"/>
</dbReference>
<dbReference type="Pfam" id="PF03466">
    <property type="entry name" value="LysR_substrate"/>
    <property type="match status" value="1"/>
</dbReference>
<accession>A0ABV7VYR3</accession>
<dbReference type="InterPro" id="IPR036388">
    <property type="entry name" value="WH-like_DNA-bd_sf"/>
</dbReference>
<dbReference type="SUPFAM" id="SSF46785">
    <property type="entry name" value="Winged helix' DNA-binding domain"/>
    <property type="match status" value="1"/>
</dbReference>